<protein>
    <recommendedName>
        <fullName evidence="3">DUF3107 domain-containing protein</fullName>
    </recommendedName>
</protein>
<proteinExistence type="predicted"/>
<evidence type="ECO:0000313" key="1">
    <source>
        <dbReference type="EMBL" id="SDH77878.1"/>
    </source>
</evidence>
<dbReference type="InterPro" id="IPR021456">
    <property type="entry name" value="DUF3107"/>
</dbReference>
<reference evidence="1 2" key="1">
    <citation type="submission" date="2016-10" db="EMBL/GenBank/DDBJ databases">
        <authorList>
            <person name="de Groot N.N."/>
        </authorList>
    </citation>
    <scope>NUCLEOTIDE SEQUENCE [LARGE SCALE GENOMIC DNA]</scope>
    <source>
        <strain evidence="1 2">DSM 44892</strain>
    </source>
</reference>
<dbReference type="Pfam" id="PF11305">
    <property type="entry name" value="DUF3107"/>
    <property type="match status" value="1"/>
</dbReference>
<dbReference type="AlphaFoldDB" id="A0A1G8F703"/>
<sequence length="76" mass="8144">MEVKIGLIDSPHELVIATDRDRDEVEKVLTDGLTSGTGVVSLEDDKGRKYLVQSAKIAYAEIGAADARKVGFAPLT</sequence>
<organism evidence="1 2">
    <name type="scientific">Rhodococcus triatomae</name>
    <dbReference type="NCBI Taxonomy" id="300028"/>
    <lineage>
        <taxon>Bacteria</taxon>
        <taxon>Bacillati</taxon>
        <taxon>Actinomycetota</taxon>
        <taxon>Actinomycetes</taxon>
        <taxon>Mycobacteriales</taxon>
        <taxon>Nocardiaceae</taxon>
        <taxon>Rhodococcus</taxon>
    </lineage>
</organism>
<evidence type="ECO:0008006" key="3">
    <source>
        <dbReference type="Google" id="ProtNLM"/>
    </source>
</evidence>
<gene>
    <name evidence="1" type="ORF">SAMN05444695_103192</name>
</gene>
<dbReference type="EMBL" id="FNDN01000003">
    <property type="protein sequence ID" value="SDH77878.1"/>
    <property type="molecule type" value="Genomic_DNA"/>
</dbReference>
<keyword evidence="2" id="KW-1185">Reference proteome</keyword>
<evidence type="ECO:0000313" key="2">
    <source>
        <dbReference type="Proteomes" id="UP000183263"/>
    </source>
</evidence>
<name>A0A1G8F703_9NOCA</name>
<dbReference type="RefSeq" id="WP_072736490.1">
    <property type="nucleotide sequence ID" value="NZ_CP048813.1"/>
</dbReference>
<dbReference type="OrthoDB" id="3268468at2"/>
<accession>A0A1G8F703</accession>
<dbReference type="Proteomes" id="UP000183263">
    <property type="component" value="Unassembled WGS sequence"/>
</dbReference>